<feature type="transmembrane region" description="Helical" evidence="2">
    <location>
        <begin position="214"/>
        <end position="238"/>
    </location>
</feature>
<feature type="compositionally biased region" description="Low complexity" evidence="1">
    <location>
        <begin position="172"/>
        <end position="199"/>
    </location>
</feature>
<accession>A0AAD6V2V8</accession>
<keyword evidence="3" id="KW-0732">Signal</keyword>
<evidence type="ECO:0000256" key="2">
    <source>
        <dbReference type="SAM" id="Phobius"/>
    </source>
</evidence>
<feature type="chain" id="PRO_5042260050" evidence="3">
    <location>
        <begin position="25"/>
        <end position="355"/>
    </location>
</feature>
<name>A0AAD6V2V8_9AGAR</name>
<sequence>MLSRTAFLSFRPWFLLLWPTTGRATLTNITVDDTNGTYWTWAGSWNAITPQTPCTECFAQPDAAKAYNRTWHDGSLHSGSFTFQGAAVYIYGIEVIDPANVSFGMSNPSISTFHFDPPASGYVYNALFFHATGLDSAVQHTVTWVLEPNAIGGGSALFDYAIVTLEQTDAVSSGSGSSSSSSPSTSSPISSSTAATSPSASPPPSASKSHKSNAGAIAGGVVGAIVVIALLASLAFCVQRKSRHGSTPPDNFEPKYTPLTAPTRASPATHYRVEAFQMPGSSVAMGSTNATASSPSLVSATPVMAPQRRSKEPLTVLGWNAQQGSDNISTRNARDLNVEERLRNLEAMAYQPPAY</sequence>
<evidence type="ECO:0000256" key="1">
    <source>
        <dbReference type="SAM" id="MobiDB-lite"/>
    </source>
</evidence>
<evidence type="ECO:0000313" key="4">
    <source>
        <dbReference type="EMBL" id="KAJ7201593.1"/>
    </source>
</evidence>
<dbReference type="AlphaFoldDB" id="A0AAD6V2V8"/>
<reference evidence="4" key="1">
    <citation type="submission" date="2023-03" db="EMBL/GenBank/DDBJ databases">
        <title>Massive genome expansion in bonnet fungi (Mycena s.s.) driven by repeated elements and novel gene families across ecological guilds.</title>
        <authorList>
            <consortium name="Lawrence Berkeley National Laboratory"/>
            <person name="Harder C.B."/>
            <person name="Miyauchi S."/>
            <person name="Viragh M."/>
            <person name="Kuo A."/>
            <person name="Thoen E."/>
            <person name="Andreopoulos B."/>
            <person name="Lu D."/>
            <person name="Skrede I."/>
            <person name="Drula E."/>
            <person name="Henrissat B."/>
            <person name="Morin E."/>
            <person name="Kohler A."/>
            <person name="Barry K."/>
            <person name="LaButti K."/>
            <person name="Morin E."/>
            <person name="Salamov A."/>
            <person name="Lipzen A."/>
            <person name="Mereny Z."/>
            <person name="Hegedus B."/>
            <person name="Baldrian P."/>
            <person name="Stursova M."/>
            <person name="Weitz H."/>
            <person name="Taylor A."/>
            <person name="Grigoriev I.V."/>
            <person name="Nagy L.G."/>
            <person name="Martin F."/>
            <person name="Kauserud H."/>
        </authorList>
    </citation>
    <scope>NUCLEOTIDE SEQUENCE</scope>
    <source>
        <strain evidence="4">9144</strain>
    </source>
</reference>
<keyword evidence="2" id="KW-0472">Membrane</keyword>
<feature type="signal peptide" evidence="3">
    <location>
        <begin position="1"/>
        <end position="24"/>
    </location>
</feature>
<protein>
    <submittedName>
        <fullName evidence="4">Uncharacterized protein</fullName>
    </submittedName>
</protein>
<evidence type="ECO:0000256" key="3">
    <source>
        <dbReference type="SAM" id="SignalP"/>
    </source>
</evidence>
<keyword evidence="2" id="KW-0812">Transmembrane</keyword>
<proteinExistence type="predicted"/>
<keyword evidence="5" id="KW-1185">Reference proteome</keyword>
<gene>
    <name evidence="4" type="ORF">GGX14DRAFT_655423</name>
</gene>
<keyword evidence="2" id="KW-1133">Transmembrane helix</keyword>
<evidence type="ECO:0000313" key="5">
    <source>
        <dbReference type="Proteomes" id="UP001219525"/>
    </source>
</evidence>
<dbReference type="EMBL" id="JARJCW010000058">
    <property type="protein sequence ID" value="KAJ7201593.1"/>
    <property type="molecule type" value="Genomic_DNA"/>
</dbReference>
<feature type="region of interest" description="Disordered" evidence="1">
    <location>
        <begin position="172"/>
        <end position="213"/>
    </location>
</feature>
<organism evidence="4 5">
    <name type="scientific">Mycena pura</name>
    <dbReference type="NCBI Taxonomy" id="153505"/>
    <lineage>
        <taxon>Eukaryota</taxon>
        <taxon>Fungi</taxon>
        <taxon>Dikarya</taxon>
        <taxon>Basidiomycota</taxon>
        <taxon>Agaricomycotina</taxon>
        <taxon>Agaricomycetes</taxon>
        <taxon>Agaricomycetidae</taxon>
        <taxon>Agaricales</taxon>
        <taxon>Marasmiineae</taxon>
        <taxon>Mycenaceae</taxon>
        <taxon>Mycena</taxon>
    </lineage>
</organism>
<comment type="caution">
    <text evidence="4">The sequence shown here is derived from an EMBL/GenBank/DDBJ whole genome shotgun (WGS) entry which is preliminary data.</text>
</comment>
<dbReference type="Proteomes" id="UP001219525">
    <property type="component" value="Unassembled WGS sequence"/>
</dbReference>